<evidence type="ECO:0000313" key="1">
    <source>
        <dbReference type="EMBL" id="CAD5230755.1"/>
    </source>
</evidence>
<proteinExistence type="predicted"/>
<dbReference type="SUPFAM" id="SSF52540">
    <property type="entry name" value="P-loop containing nucleoside triphosphate hydrolases"/>
    <property type="match status" value="1"/>
</dbReference>
<dbReference type="Proteomes" id="UP000614601">
    <property type="component" value="Unassembled WGS sequence"/>
</dbReference>
<dbReference type="InterPro" id="IPR027417">
    <property type="entry name" value="P-loop_NTPase"/>
</dbReference>
<comment type="caution">
    <text evidence="1">The sequence shown here is derived from an EMBL/GenBank/DDBJ whole genome shotgun (WGS) entry which is preliminary data.</text>
</comment>
<name>A0A811LUP3_9BILA</name>
<sequence length="384" mass="44239">MKLTDGDRDKILKNIAEYYYDSANIEAFLLRIFEPIIEQRTGASVTLLGPPGCGKRTVIRQFVASKSTSKKKVHLIEHNASLDDLISTKERLRQLDEILDGDKSATVCYVIYNFEHFKGTFGNNVLYTLAQKVRCSPLLLILVGESQKGLTIFEKRIASRLSGNTLRIIPDKAPEKCWEFLQNVMETATKGAPKTVQNALKINFEMPVNFYQICRGNPVYGNLKLIAKELVDIFFDEKGELSVEEILTQVIKERVGTDIYDELLDMITDRQFGLLMCAAIKTERVHLFFPCRYLYSEYKRFINLTGIPHRSNLYMDEHSFEADVRDLVYKKFFGAKYQGSRIIMLCWNLNPLQLIEPAVREKFVSKISHFVDERGQNNFMNLRV</sequence>
<organism evidence="1 2">
    <name type="scientific">Bursaphelenchus okinawaensis</name>
    <dbReference type="NCBI Taxonomy" id="465554"/>
    <lineage>
        <taxon>Eukaryota</taxon>
        <taxon>Metazoa</taxon>
        <taxon>Ecdysozoa</taxon>
        <taxon>Nematoda</taxon>
        <taxon>Chromadorea</taxon>
        <taxon>Rhabditida</taxon>
        <taxon>Tylenchina</taxon>
        <taxon>Tylenchomorpha</taxon>
        <taxon>Aphelenchoidea</taxon>
        <taxon>Aphelenchoididae</taxon>
        <taxon>Bursaphelenchus</taxon>
    </lineage>
</organism>
<evidence type="ECO:0000313" key="2">
    <source>
        <dbReference type="Proteomes" id="UP000614601"/>
    </source>
</evidence>
<gene>
    <name evidence="1" type="ORF">BOKJ2_LOCUS14300</name>
</gene>
<keyword evidence="2" id="KW-1185">Reference proteome</keyword>
<dbReference type="EMBL" id="CAJFCW020000006">
    <property type="protein sequence ID" value="CAG9127929.1"/>
    <property type="molecule type" value="Genomic_DNA"/>
</dbReference>
<dbReference type="OrthoDB" id="343623at2759"/>
<dbReference type="AlphaFoldDB" id="A0A811LUP3"/>
<protein>
    <recommendedName>
        <fullName evidence="3">Origin recognition complex subunit 4</fullName>
    </recommendedName>
</protein>
<accession>A0A811LUP3</accession>
<reference evidence="1" key="1">
    <citation type="submission" date="2020-09" db="EMBL/GenBank/DDBJ databases">
        <authorList>
            <person name="Kikuchi T."/>
        </authorList>
    </citation>
    <scope>NUCLEOTIDE SEQUENCE</scope>
    <source>
        <strain evidence="1">SH1</strain>
    </source>
</reference>
<dbReference type="Proteomes" id="UP000783686">
    <property type="component" value="Unassembled WGS sequence"/>
</dbReference>
<dbReference type="Gene3D" id="3.40.50.300">
    <property type="entry name" value="P-loop containing nucleotide triphosphate hydrolases"/>
    <property type="match status" value="1"/>
</dbReference>
<dbReference type="EMBL" id="CAJFDH010000006">
    <property type="protein sequence ID" value="CAD5230755.1"/>
    <property type="molecule type" value="Genomic_DNA"/>
</dbReference>
<evidence type="ECO:0008006" key="3">
    <source>
        <dbReference type="Google" id="ProtNLM"/>
    </source>
</evidence>